<dbReference type="SUPFAM" id="SSF74650">
    <property type="entry name" value="Galactose mutarotase-like"/>
    <property type="match status" value="1"/>
</dbReference>
<dbReference type="PANTHER" id="PTHR31616:SF0">
    <property type="entry name" value="GLUCAN 1,4-ALPHA-GLUCOSIDASE"/>
    <property type="match status" value="1"/>
</dbReference>
<dbReference type="InterPro" id="IPR012341">
    <property type="entry name" value="6hp_glycosidase-like_sf"/>
</dbReference>
<dbReference type="GO" id="GO:0030246">
    <property type="term" value="F:carbohydrate binding"/>
    <property type="evidence" value="ECO:0007669"/>
    <property type="project" value="InterPro"/>
</dbReference>
<feature type="domain" description="GH15-like" evidence="2">
    <location>
        <begin position="311"/>
        <end position="694"/>
    </location>
</feature>
<dbReference type="GO" id="GO:0005975">
    <property type="term" value="P:carbohydrate metabolic process"/>
    <property type="evidence" value="ECO:0007669"/>
    <property type="project" value="InterPro"/>
</dbReference>
<organism evidence="4 5">
    <name type="scientific">Paraburkholderia tuberum</name>
    <dbReference type="NCBI Taxonomy" id="157910"/>
    <lineage>
        <taxon>Bacteria</taxon>
        <taxon>Pseudomonadati</taxon>
        <taxon>Pseudomonadota</taxon>
        <taxon>Betaproteobacteria</taxon>
        <taxon>Burkholderiales</taxon>
        <taxon>Burkholderiaceae</taxon>
        <taxon>Paraburkholderia</taxon>
    </lineage>
</organism>
<dbReference type="Proteomes" id="UP000199365">
    <property type="component" value="Unassembled WGS sequence"/>
</dbReference>
<feature type="region of interest" description="Disordered" evidence="1">
    <location>
        <begin position="1"/>
        <end position="21"/>
    </location>
</feature>
<dbReference type="Gene3D" id="2.70.98.10">
    <property type="match status" value="1"/>
</dbReference>
<protein>
    <submittedName>
        <fullName evidence="4">Glucoamylase</fullName>
    </submittedName>
</protein>
<proteinExistence type="predicted"/>
<dbReference type="AlphaFoldDB" id="A0A1H1KCR3"/>
<dbReference type="RefSeq" id="WP_090811450.1">
    <property type="nucleotide sequence ID" value="NZ_FNKX01000003.1"/>
</dbReference>
<dbReference type="InterPro" id="IPR015220">
    <property type="entry name" value="Glucodextranase_N"/>
</dbReference>
<gene>
    <name evidence="4" type="ORF">SAMN05445850_7142</name>
</gene>
<dbReference type="InterPro" id="IPR011013">
    <property type="entry name" value="Gal_mutarotase_sf_dom"/>
</dbReference>
<dbReference type="SUPFAM" id="SSF48208">
    <property type="entry name" value="Six-hairpin glycosidases"/>
    <property type="match status" value="1"/>
</dbReference>
<evidence type="ECO:0000256" key="1">
    <source>
        <dbReference type="SAM" id="MobiDB-lite"/>
    </source>
</evidence>
<dbReference type="STRING" id="157910.SAMN05445850_7142"/>
<keyword evidence="5" id="KW-1185">Reference proteome</keyword>
<evidence type="ECO:0000259" key="3">
    <source>
        <dbReference type="Pfam" id="PF09137"/>
    </source>
</evidence>
<dbReference type="CDD" id="cd07430">
    <property type="entry name" value="GH15_N"/>
    <property type="match status" value="1"/>
</dbReference>
<dbReference type="GO" id="GO:0004553">
    <property type="term" value="F:hydrolase activity, hydrolyzing O-glycosyl compounds"/>
    <property type="evidence" value="ECO:0007669"/>
    <property type="project" value="UniProtKB-ARBA"/>
</dbReference>
<dbReference type="PANTHER" id="PTHR31616">
    <property type="entry name" value="TREHALASE"/>
    <property type="match status" value="1"/>
</dbReference>
<dbReference type="GO" id="GO:0016757">
    <property type="term" value="F:glycosyltransferase activity"/>
    <property type="evidence" value="ECO:0007669"/>
    <property type="project" value="UniProtKB-ARBA"/>
</dbReference>
<evidence type="ECO:0000313" key="4">
    <source>
        <dbReference type="EMBL" id="SDR60121.1"/>
    </source>
</evidence>
<dbReference type="Pfam" id="PF00723">
    <property type="entry name" value="Glyco_hydro_15"/>
    <property type="match status" value="1"/>
</dbReference>
<evidence type="ECO:0000259" key="2">
    <source>
        <dbReference type="Pfam" id="PF00723"/>
    </source>
</evidence>
<dbReference type="InterPro" id="IPR014718">
    <property type="entry name" value="GH-type_carb-bd"/>
</dbReference>
<dbReference type="InterPro" id="IPR008928">
    <property type="entry name" value="6-hairpin_glycosidase_sf"/>
</dbReference>
<evidence type="ECO:0000313" key="5">
    <source>
        <dbReference type="Proteomes" id="UP000199365"/>
    </source>
</evidence>
<dbReference type="EMBL" id="FNKX01000003">
    <property type="protein sequence ID" value="SDR60121.1"/>
    <property type="molecule type" value="Genomic_DNA"/>
</dbReference>
<name>A0A1H1KCR3_9BURK</name>
<feature type="domain" description="Glucodextranase N-terminal" evidence="3">
    <location>
        <begin position="10"/>
        <end position="286"/>
    </location>
</feature>
<dbReference type="Gene3D" id="1.50.10.10">
    <property type="match status" value="1"/>
</dbReference>
<sequence>MANLLEASPAPGAPGNPLNWSRADKDAVGTAYSLSSQVWYTTAGGILTEIYFPDVDTPQVRDFQLIITDGSTFYHDAQKDFDHRCEWPEPPALSCRLTSQAKGQPYTVVQDVIAEKGSACVLVRTTLQGDQDFLNKLHVYALLTPHMAGYGAGNTAHRVSTANGDRLVATRDHYWLALGADCGFGTTSCGFVGVNDGWTDIIANKRLPVWNYDAAKDGYVAVTAEINRAGQNQFVLALAFCVDEPTPITQSTPNKALTAVSEALAYPFDGPADPYSHKQAFIQGWNDAVRDPFQPKANITGDGNALFNMSRNVLLAHEDKTADGALVASLSIPWGQTVRDLAAGYHMVWPRDMCQSALALLAAGAQDAPLRGLMFLAASQLADGSFPQKFFIDGEPWRDNASQLDEYSFPIILAYHLSEAGLLRQFDPTGMVLAAAGALIKNGPMTQQERWEELEGYSPSTLASNIAALVCAATEWADASTAQFLLEYADFLESHLETWCVAAEGSPVPGVTQHYIRILPAHVNGVFNFPENPDTAQVSVWKKDYNANTIVDAGFLELVRYGIRAANDPIIVNSVKVVDAVIRKILPQGPAFYRYNHDGYGQGNLGEDWYDGATFGVGRPWPLLTGERGHYELAAGGDPTPYIRALEAFAGTRGLLPEQVWDLPDLADPPFVTGGPTGSAMPLAWAHAEYIKLVRSASDGQVFNHLKVVADRYQSQPGQAPRARSNIEIWNFNRPLPSIPAATTIRIPLAAPFRLRWTIDDWATSEDSEATATALGIYYVDLVTQAAQAGSSLAFTFFWTSSQTWQGQNFSVALQS</sequence>
<reference evidence="5" key="1">
    <citation type="submission" date="2016-10" db="EMBL/GenBank/DDBJ databases">
        <authorList>
            <person name="Varghese N."/>
            <person name="Submissions S."/>
        </authorList>
    </citation>
    <scope>NUCLEOTIDE SEQUENCE [LARGE SCALE GENOMIC DNA]</scope>
    <source>
        <strain evidence="5">DUS833</strain>
    </source>
</reference>
<dbReference type="InterPro" id="IPR011613">
    <property type="entry name" value="GH15-like"/>
</dbReference>
<dbReference type="Pfam" id="PF09137">
    <property type="entry name" value="Glucodextran_N"/>
    <property type="match status" value="1"/>
</dbReference>
<accession>A0A1H1KCR3</accession>